<dbReference type="RefSeq" id="WP_177189029.1">
    <property type="nucleotide sequence ID" value="NZ_FOFS01000012.1"/>
</dbReference>
<dbReference type="GO" id="GO:0005886">
    <property type="term" value="C:plasma membrane"/>
    <property type="evidence" value="ECO:0007669"/>
    <property type="project" value="InterPro"/>
</dbReference>
<protein>
    <submittedName>
        <fullName evidence="6">LPS export ABC transporter protein LptC</fullName>
    </submittedName>
</protein>
<evidence type="ECO:0000256" key="4">
    <source>
        <dbReference type="ARBA" id="ARBA00022989"/>
    </source>
</evidence>
<dbReference type="NCBIfam" id="TIGR04409">
    <property type="entry name" value="LptC_YrbK"/>
    <property type="match status" value="1"/>
</dbReference>
<evidence type="ECO:0000256" key="3">
    <source>
        <dbReference type="ARBA" id="ARBA00022692"/>
    </source>
</evidence>
<keyword evidence="1" id="KW-1003">Cell membrane</keyword>
<keyword evidence="2" id="KW-0997">Cell inner membrane</keyword>
<name>A0A1H9JZY3_9GAMM</name>
<dbReference type="InterPro" id="IPR010664">
    <property type="entry name" value="LipoPS_assembly_LptC-rel"/>
</dbReference>
<dbReference type="PANTHER" id="PTHR37481">
    <property type="entry name" value="LIPOPOLYSACCHARIDE EXPORT SYSTEM PROTEIN LPTC"/>
    <property type="match status" value="1"/>
</dbReference>
<dbReference type="PANTHER" id="PTHR37481:SF1">
    <property type="entry name" value="LIPOPOLYSACCHARIDE EXPORT SYSTEM PROTEIN LPTC"/>
    <property type="match status" value="1"/>
</dbReference>
<keyword evidence="7" id="KW-1185">Reference proteome</keyword>
<evidence type="ECO:0000313" key="7">
    <source>
        <dbReference type="Proteomes" id="UP000199233"/>
    </source>
</evidence>
<dbReference type="AlphaFoldDB" id="A0A1H9JZY3"/>
<dbReference type="Gene3D" id="2.60.450.10">
    <property type="entry name" value="Lipopolysaccharide (LPS) transport protein A like domain"/>
    <property type="match status" value="1"/>
</dbReference>
<gene>
    <name evidence="6" type="ORF">SAMN04488038_112158</name>
</gene>
<dbReference type="Proteomes" id="UP000199233">
    <property type="component" value="Unassembled WGS sequence"/>
</dbReference>
<dbReference type="GO" id="GO:0015221">
    <property type="term" value="F:lipopolysaccharide transmembrane transporter activity"/>
    <property type="evidence" value="ECO:0007669"/>
    <property type="project" value="InterPro"/>
</dbReference>
<dbReference type="Pfam" id="PF06835">
    <property type="entry name" value="LptC"/>
    <property type="match status" value="1"/>
</dbReference>
<keyword evidence="5" id="KW-0472">Membrane</keyword>
<keyword evidence="4" id="KW-1133">Transmembrane helix</keyword>
<evidence type="ECO:0000256" key="5">
    <source>
        <dbReference type="ARBA" id="ARBA00023136"/>
    </source>
</evidence>
<sequence length="190" mass="21357">MKVLRALLPLAFLGLCAYGLLRISLQGESVEREARPADQSLAQPLYIAHQATWVRYGEDHLPQLRAQAERIDYYEDHSMKLTQVRLDRLGAQNGPWQASAPQGYVPPGESRMRLQPDVVVKGMAPKSLPTEINAREVWVDWQSQQLYSRSPVRAKAPGRSASAQSWTSDFAGNHVQLNGQVEMHYDAPPR</sequence>
<dbReference type="InterPro" id="IPR052363">
    <property type="entry name" value="LPS_export_LptC"/>
</dbReference>
<dbReference type="EMBL" id="FOFS01000012">
    <property type="protein sequence ID" value="SEQ92541.1"/>
    <property type="molecule type" value="Genomic_DNA"/>
</dbReference>
<evidence type="ECO:0000256" key="2">
    <source>
        <dbReference type="ARBA" id="ARBA00022519"/>
    </source>
</evidence>
<evidence type="ECO:0000256" key="1">
    <source>
        <dbReference type="ARBA" id="ARBA00022475"/>
    </source>
</evidence>
<dbReference type="GO" id="GO:0030288">
    <property type="term" value="C:outer membrane-bounded periplasmic space"/>
    <property type="evidence" value="ECO:0007669"/>
    <property type="project" value="TreeGrafter"/>
</dbReference>
<dbReference type="InterPro" id="IPR026265">
    <property type="entry name" value="LptC"/>
</dbReference>
<keyword evidence="3" id="KW-0812">Transmembrane</keyword>
<proteinExistence type="predicted"/>
<reference evidence="6 7" key="1">
    <citation type="submission" date="2016-10" db="EMBL/GenBank/DDBJ databases">
        <authorList>
            <person name="de Groot N.N."/>
        </authorList>
    </citation>
    <scope>NUCLEOTIDE SEQUENCE [LARGE SCALE GENOMIC DNA]</scope>
    <source>
        <strain evidence="6 7">DSM 25927</strain>
    </source>
</reference>
<organism evidence="6 7">
    <name type="scientific">Solimonas aquatica</name>
    <dbReference type="NCBI Taxonomy" id="489703"/>
    <lineage>
        <taxon>Bacteria</taxon>
        <taxon>Pseudomonadati</taxon>
        <taxon>Pseudomonadota</taxon>
        <taxon>Gammaproteobacteria</taxon>
        <taxon>Nevskiales</taxon>
        <taxon>Nevskiaceae</taxon>
        <taxon>Solimonas</taxon>
    </lineage>
</organism>
<dbReference type="STRING" id="489703.SAMN04488038_112158"/>
<evidence type="ECO:0000313" key="6">
    <source>
        <dbReference type="EMBL" id="SEQ92541.1"/>
    </source>
</evidence>
<dbReference type="GO" id="GO:0017089">
    <property type="term" value="F:glycolipid transfer activity"/>
    <property type="evidence" value="ECO:0007669"/>
    <property type="project" value="TreeGrafter"/>
</dbReference>
<accession>A0A1H9JZY3</accession>